<dbReference type="Proteomes" id="UP000272025">
    <property type="component" value="Unassembled WGS sequence"/>
</dbReference>
<evidence type="ECO:0000313" key="2">
    <source>
        <dbReference type="EMBL" id="ROT41745.1"/>
    </source>
</evidence>
<evidence type="ECO:0000313" key="3">
    <source>
        <dbReference type="Proteomes" id="UP000272025"/>
    </source>
</evidence>
<feature type="region of interest" description="Disordered" evidence="1">
    <location>
        <begin position="30"/>
        <end position="66"/>
    </location>
</feature>
<gene>
    <name evidence="2" type="ORF">SODALDRAFT_331523</name>
</gene>
<name>A0A3N2Q545_SODAK</name>
<sequence length="132" mass="13968">MSKSKAPIYAGLAAASGIGYYLYQAGGHPRPAEKKFESDVHKASADIKKHLPGRDPEAEKTLADAGGRAGAKIDSIASEADKQYSVTKSNVESYAKDAKANTVKAVNEFDRKVEDSASKAKTGLSSWFGSSK</sequence>
<evidence type="ECO:0000256" key="1">
    <source>
        <dbReference type="SAM" id="MobiDB-lite"/>
    </source>
</evidence>
<dbReference type="GeneID" id="39579948"/>
<proteinExistence type="predicted"/>
<dbReference type="EMBL" id="ML119052">
    <property type="protein sequence ID" value="ROT41745.1"/>
    <property type="molecule type" value="Genomic_DNA"/>
</dbReference>
<organism evidence="2 3">
    <name type="scientific">Sodiomyces alkalinus (strain CBS 110278 / VKM F-3762 / F11)</name>
    <name type="common">Alkaliphilic filamentous fungus</name>
    <dbReference type="NCBI Taxonomy" id="1314773"/>
    <lineage>
        <taxon>Eukaryota</taxon>
        <taxon>Fungi</taxon>
        <taxon>Dikarya</taxon>
        <taxon>Ascomycota</taxon>
        <taxon>Pezizomycotina</taxon>
        <taxon>Sordariomycetes</taxon>
        <taxon>Hypocreomycetidae</taxon>
        <taxon>Glomerellales</taxon>
        <taxon>Plectosphaerellaceae</taxon>
        <taxon>Sodiomyces</taxon>
    </lineage>
</organism>
<dbReference type="AlphaFoldDB" id="A0A3N2Q545"/>
<accession>A0A3N2Q545</accession>
<reference evidence="2 3" key="1">
    <citation type="journal article" date="2018" name="Mol. Ecol.">
        <title>The obligate alkalophilic soda-lake fungus Sodiomyces alkalinus has shifted to a protein diet.</title>
        <authorList>
            <person name="Grum-Grzhimaylo A.A."/>
            <person name="Falkoski D.L."/>
            <person name="van den Heuvel J."/>
            <person name="Valero-Jimenez C.A."/>
            <person name="Min B."/>
            <person name="Choi I.G."/>
            <person name="Lipzen A."/>
            <person name="Daum C.G."/>
            <person name="Aanen D.K."/>
            <person name="Tsang A."/>
            <person name="Henrissat B."/>
            <person name="Bilanenko E.N."/>
            <person name="de Vries R.P."/>
            <person name="van Kan J.A.L."/>
            <person name="Grigoriev I.V."/>
            <person name="Debets A.J.M."/>
        </authorList>
    </citation>
    <scope>NUCLEOTIDE SEQUENCE [LARGE SCALE GENOMIC DNA]</scope>
    <source>
        <strain evidence="2 3">F11</strain>
    </source>
</reference>
<feature type="compositionally biased region" description="Basic and acidic residues" evidence="1">
    <location>
        <begin position="30"/>
        <end position="62"/>
    </location>
</feature>
<evidence type="ECO:0008006" key="4">
    <source>
        <dbReference type="Google" id="ProtNLM"/>
    </source>
</evidence>
<dbReference type="RefSeq" id="XP_028469551.1">
    <property type="nucleotide sequence ID" value="XM_028611470.1"/>
</dbReference>
<dbReference type="OrthoDB" id="5355126at2759"/>
<keyword evidence="3" id="KW-1185">Reference proteome</keyword>
<protein>
    <recommendedName>
        <fullName evidence="4">Calcofluor white hypersensitive protein</fullName>
    </recommendedName>
</protein>